<comment type="caution">
    <text evidence="7">The sequence shown here is derived from an EMBL/GenBank/DDBJ whole genome shotgun (WGS) entry which is preliminary data.</text>
</comment>
<dbReference type="PROSITE" id="PS51350">
    <property type="entry name" value="PTS_HPR_DOM"/>
    <property type="match status" value="1"/>
</dbReference>
<evidence type="ECO:0000259" key="6">
    <source>
        <dbReference type="PROSITE" id="PS51350"/>
    </source>
</evidence>
<organism evidence="7 8">
    <name type="scientific">Candidatus Segetimicrobium genomatis</name>
    <dbReference type="NCBI Taxonomy" id="2569760"/>
    <lineage>
        <taxon>Bacteria</taxon>
        <taxon>Bacillati</taxon>
        <taxon>Candidatus Sysuimicrobiota</taxon>
        <taxon>Candidatus Sysuimicrobiia</taxon>
        <taxon>Candidatus Sysuimicrobiales</taxon>
        <taxon>Candidatus Segetimicrobiaceae</taxon>
        <taxon>Candidatus Segetimicrobium</taxon>
    </lineage>
</organism>
<dbReference type="Proteomes" id="UP000318834">
    <property type="component" value="Unassembled WGS sequence"/>
</dbReference>
<dbReference type="PRINTS" id="PR00107">
    <property type="entry name" value="PHOSPHOCPHPR"/>
</dbReference>
<name>A0A537IXM5_9BACT</name>
<proteinExistence type="predicted"/>
<dbReference type="InterPro" id="IPR000032">
    <property type="entry name" value="HPr-like"/>
</dbReference>
<dbReference type="CDD" id="cd00367">
    <property type="entry name" value="PTS-HPr_like"/>
    <property type="match status" value="1"/>
</dbReference>
<evidence type="ECO:0000256" key="5">
    <source>
        <dbReference type="ARBA" id="ARBA00022683"/>
    </source>
</evidence>
<dbReference type="Pfam" id="PF00381">
    <property type="entry name" value="PTS-HPr"/>
    <property type="match status" value="1"/>
</dbReference>
<evidence type="ECO:0000256" key="1">
    <source>
        <dbReference type="ARBA" id="ARBA00003681"/>
    </source>
</evidence>
<evidence type="ECO:0000256" key="4">
    <source>
        <dbReference type="ARBA" id="ARBA00022490"/>
    </source>
</evidence>
<dbReference type="Gene3D" id="3.30.1340.10">
    <property type="entry name" value="HPr-like"/>
    <property type="match status" value="1"/>
</dbReference>
<dbReference type="InterPro" id="IPR050399">
    <property type="entry name" value="HPr"/>
</dbReference>
<keyword evidence="4" id="KW-0963">Cytoplasm</keyword>
<evidence type="ECO:0000313" key="8">
    <source>
        <dbReference type="Proteomes" id="UP000318834"/>
    </source>
</evidence>
<comment type="function">
    <text evidence="1">General (non sugar-specific) component of the phosphoenolpyruvate-dependent sugar phosphotransferase system (sugar PTS). This major carbohydrate active-transport system catalyzes the phosphorylation of incoming sugar substrates concomitantly with their translocation across the cell membrane. The phosphoryl group from phosphoenolpyruvate (PEP) is transferred to the phosphoryl carrier protein HPr by enzyme I. Phospho-HPr then transfers it to the PTS EIIA domain.</text>
</comment>
<gene>
    <name evidence="7" type="ORF">E6H05_04840</name>
</gene>
<dbReference type="InterPro" id="IPR035895">
    <property type="entry name" value="HPr-like_sf"/>
</dbReference>
<dbReference type="NCBIfam" id="TIGR01003">
    <property type="entry name" value="PTS_HPr_family"/>
    <property type="match status" value="1"/>
</dbReference>
<dbReference type="PROSITE" id="PS00369">
    <property type="entry name" value="PTS_HPR_HIS"/>
    <property type="match status" value="1"/>
</dbReference>
<reference evidence="7 8" key="1">
    <citation type="journal article" date="2019" name="Nat. Microbiol.">
        <title>Mediterranean grassland soil C-N compound turnover is dependent on rainfall and depth, and is mediated by genomically divergent microorganisms.</title>
        <authorList>
            <person name="Diamond S."/>
            <person name="Andeer P.F."/>
            <person name="Li Z."/>
            <person name="Crits-Christoph A."/>
            <person name="Burstein D."/>
            <person name="Anantharaman K."/>
            <person name="Lane K.R."/>
            <person name="Thomas B.C."/>
            <person name="Pan C."/>
            <person name="Northen T.R."/>
            <person name="Banfield J.F."/>
        </authorList>
    </citation>
    <scope>NUCLEOTIDE SEQUENCE [LARGE SCALE GENOMIC DNA]</scope>
    <source>
        <strain evidence="7">NP_8</strain>
    </source>
</reference>
<evidence type="ECO:0000256" key="3">
    <source>
        <dbReference type="ARBA" id="ARBA00020422"/>
    </source>
</evidence>
<accession>A0A537IXM5</accession>
<feature type="domain" description="HPr" evidence="6">
    <location>
        <begin position="1"/>
        <end position="92"/>
    </location>
</feature>
<evidence type="ECO:0000313" key="7">
    <source>
        <dbReference type="EMBL" id="TMI76050.1"/>
    </source>
</evidence>
<sequence length="92" mass="10063">MRQLRVKVMNAVGLHARPAAVFAGEAGRFASQIRVRNATRNSPWVDAKSILSVLTLGVEQHHEIEITTDGPDEEQAAAELQRLISTDFAGKL</sequence>
<protein>
    <recommendedName>
        <fullName evidence="3">Phosphocarrier protein HPr</fullName>
    </recommendedName>
</protein>
<dbReference type="InterPro" id="IPR001020">
    <property type="entry name" value="PTS_HPr_His_P_site"/>
</dbReference>
<dbReference type="EMBL" id="VBAP01000031">
    <property type="protein sequence ID" value="TMI76050.1"/>
    <property type="molecule type" value="Genomic_DNA"/>
</dbReference>
<evidence type="ECO:0000256" key="2">
    <source>
        <dbReference type="ARBA" id="ARBA00004496"/>
    </source>
</evidence>
<keyword evidence="5" id="KW-0598">Phosphotransferase system</keyword>
<comment type="subcellular location">
    <subcellularLocation>
        <location evidence="2">Cytoplasm</location>
    </subcellularLocation>
</comment>
<dbReference type="AlphaFoldDB" id="A0A537IXM5"/>
<dbReference type="SUPFAM" id="SSF55594">
    <property type="entry name" value="HPr-like"/>
    <property type="match status" value="1"/>
</dbReference>
<dbReference type="GO" id="GO:0009401">
    <property type="term" value="P:phosphoenolpyruvate-dependent sugar phosphotransferase system"/>
    <property type="evidence" value="ECO:0007669"/>
    <property type="project" value="UniProtKB-KW"/>
</dbReference>
<dbReference type="GO" id="GO:0005737">
    <property type="term" value="C:cytoplasm"/>
    <property type="evidence" value="ECO:0007669"/>
    <property type="project" value="UniProtKB-SubCell"/>
</dbReference>
<dbReference type="PANTHER" id="PTHR33705">
    <property type="entry name" value="PHOSPHOCARRIER PROTEIN HPR"/>
    <property type="match status" value="1"/>
</dbReference>
<dbReference type="PANTHER" id="PTHR33705:SF2">
    <property type="entry name" value="PHOSPHOCARRIER PROTEIN NPR"/>
    <property type="match status" value="1"/>
</dbReference>